<dbReference type="AlphaFoldDB" id="E3S9E4"/>
<keyword evidence="2" id="KW-1185">Reference proteome</keyword>
<proteinExistence type="predicted"/>
<evidence type="ECO:0000313" key="2">
    <source>
        <dbReference type="Proteomes" id="UP000001067"/>
    </source>
</evidence>
<dbReference type="HOGENOM" id="CLU_1291740_0_0_1"/>
<protein>
    <submittedName>
        <fullName evidence="1">Uncharacterized protein</fullName>
    </submittedName>
</protein>
<reference evidence="1 2" key="1">
    <citation type="journal article" date="2010" name="Genome Biol.">
        <title>A first genome assembly of the barley fungal pathogen Pyrenophora teres f. teres.</title>
        <authorList>
            <person name="Ellwood S.R."/>
            <person name="Liu Z."/>
            <person name="Syme R.A."/>
            <person name="Lai Z."/>
            <person name="Hane J.K."/>
            <person name="Keiper F."/>
            <person name="Moffat C.S."/>
            <person name="Oliver R.P."/>
            <person name="Friesen T.L."/>
        </authorList>
    </citation>
    <scope>NUCLEOTIDE SEQUENCE [LARGE SCALE GENOMIC DNA]</scope>
    <source>
        <strain evidence="1 2">0-1</strain>
    </source>
</reference>
<dbReference type="KEGG" id="pte:PTT_19651"/>
<accession>E3S9E4</accession>
<organism evidence="2">
    <name type="scientific">Pyrenophora teres f. teres (strain 0-1)</name>
    <name type="common">Barley net blotch fungus</name>
    <name type="synonym">Drechslera teres f. teres</name>
    <dbReference type="NCBI Taxonomy" id="861557"/>
    <lineage>
        <taxon>Eukaryota</taxon>
        <taxon>Fungi</taxon>
        <taxon>Dikarya</taxon>
        <taxon>Ascomycota</taxon>
        <taxon>Pezizomycotina</taxon>
        <taxon>Dothideomycetes</taxon>
        <taxon>Pleosporomycetidae</taxon>
        <taxon>Pleosporales</taxon>
        <taxon>Pleosporineae</taxon>
        <taxon>Pleosporaceae</taxon>
        <taxon>Pyrenophora</taxon>
    </lineage>
</organism>
<gene>
    <name evidence="1" type="ORF">PTT_19651</name>
</gene>
<dbReference type="OrthoDB" id="10625446at2759"/>
<dbReference type="EMBL" id="GL537896">
    <property type="protein sequence ID" value="EFQ85411.1"/>
    <property type="molecule type" value="Genomic_DNA"/>
</dbReference>
<name>E3S9E4_PYRTT</name>
<dbReference type="Proteomes" id="UP000001067">
    <property type="component" value="Unassembled WGS sequence"/>
</dbReference>
<evidence type="ECO:0000313" key="1">
    <source>
        <dbReference type="EMBL" id="EFQ85411.1"/>
    </source>
</evidence>
<feature type="non-terminal residue" evidence="1">
    <location>
        <position position="214"/>
    </location>
</feature>
<sequence>MPSFPYFTTMLRTTTPTSTRQLTPPTATSLTLPSTFPALQPVWLPEGTYRICTDESEYADMLTEVEDEDEVAAEEMECTDETAGEKEVVRWDTLYSLDSIATDAEMLDQGEQQVYSPLPLSVPRSSFFGGEVSVECLFDADMPFASDEELFVRSVFDAVAAPCTALGLLEDKDEVVEEVTLLDTSELKLLPSVAVQGFCDPVALWTEAEALPVG</sequence>